<dbReference type="NCBIfam" id="NF003810">
    <property type="entry name" value="PRK05399.1"/>
    <property type="match status" value="1"/>
</dbReference>
<dbReference type="InterPro" id="IPR007861">
    <property type="entry name" value="DNA_mismatch_repair_MutS_clamp"/>
</dbReference>
<dbReference type="GO" id="GO:0030983">
    <property type="term" value="F:mismatched DNA binding"/>
    <property type="evidence" value="ECO:0007669"/>
    <property type="project" value="UniProtKB-UniRule"/>
</dbReference>
<dbReference type="Pfam" id="PF05192">
    <property type="entry name" value="MutS_III"/>
    <property type="match status" value="1"/>
</dbReference>
<comment type="similarity">
    <text evidence="1 6 7">Belongs to the DNA mismatch repair MutS family.</text>
</comment>
<feature type="region of interest" description="Disordered" evidence="8">
    <location>
        <begin position="154"/>
        <end position="218"/>
    </location>
</feature>
<feature type="compositionally biased region" description="Acidic residues" evidence="8">
    <location>
        <begin position="160"/>
        <end position="174"/>
    </location>
</feature>
<evidence type="ECO:0000256" key="1">
    <source>
        <dbReference type="ARBA" id="ARBA00006271"/>
    </source>
</evidence>
<dbReference type="InterPro" id="IPR036678">
    <property type="entry name" value="MutS_con_dom_sf"/>
</dbReference>
<dbReference type="Gene3D" id="3.30.420.110">
    <property type="entry name" value="MutS, connector domain"/>
    <property type="match status" value="1"/>
</dbReference>
<dbReference type="Proteomes" id="UP001222027">
    <property type="component" value="Unassembled WGS sequence"/>
</dbReference>
<dbReference type="SUPFAM" id="SSF52540">
    <property type="entry name" value="P-loop containing nucleoside triphosphate hydrolases"/>
    <property type="match status" value="1"/>
</dbReference>
<evidence type="ECO:0000256" key="7">
    <source>
        <dbReference type="RuleBase" id="RU003756"/>
    </source>
</evidence>
<keyword evidence="3 6" id="KW-0227">DNA damage</keyword>
<keyword evidence="4 6" id="KW-0067">ATP-binding</keyword>
<dbReference type="GO" id="GO:0005634">
    <property type="term" value="C:nucleus"/>
    <property type="evidence" value="ECO:0007669"/>
    <property type="project" value="TreeGrafter"/>
</dbReference>
<dbReference type="FunFam" id="3.40.1170.10:FF:000002">
    <property type="entry name" value="DNA mismatch repair protein"/>
    <property type="match status" value="1"/>
</dbReference>
<feature type="compositionally biased region" description="Acidic residues" evidence="8">
    <location>
        <begin position="181"/>
        <end position="199"/>
    </location>
</feature>
<keyword evidence="5 6" id="KW-0238">DNA-binding</keyword>
<gene>
    <name evidence="12" type="ORF">OPV22_005090</name>
</gene>
<dbReference type="Gene3D" id="3.40.50.300">
    <property type="entry name" value="P-loop containing nucleotide triphosphate hydrolases"/>
    <property type="match status" value="1"/>
</dbReference>
<dbReference type="EMBL" id="JAQQAF010000002">
    <property type="protein sequence ID" value="KAJ8504204.1"/>
    <property type="molecule type" value="Genomic_DNA"/>
</dbReference>
<evidence type="ECO:0000256" key="3">
    <source>
        <dbReference type="ARBA" id="ARBA00022763"/>
    </source>
</evidence>
<organism evidence="12 13">
    <name type="scientific">Ensete ventricosum</name>
    <name type="common">Abyssinian banana</name>
    <name type="synonym">Musa ensete</name>
    <dbReference type="NCBI Taxonomy" id="4639"/>
    <lineage>
        <taxon>Eukaryota</taxon>
        <taxon>Viridiplantae</taxon>
        <taxon>Streptophyta</taxon>
        <taxon>Embryophyta</taxon>
        <taxon>Tracheophyta</taxon>
        <taxon>Spermatophyta</taxon>
        <taxon>Magnoliopsida</taxon>
        <taxon>Liliopsida</taxon>
        <taxon>Zingiberales</taxon>
        <taxon>Musaceae</taxon>
        <taxon>Ensete</taxon>
    </lineage>
</organism>
<dbReference type="FunFam" id="1.10.1420.10:FF:000005">
    <property type="entry name" value="DNA mismatch repair protein"/>
    <property type="match status" value="1"/>
</dbReference>
<dbReference type="InterPro" id="IPR007696">
    <property type="entry name" value="DNA_mismatch_repair_MutS_core"/>
</dbReference>
<proteinExistence type="inferred from homology"/>
<evidence type="ECO:0000259" key="9">
    <source>
        <dbReference type="SMART" id="SM00333"/>
    </source>
</evidence>
<comment type="function">
    <text evidence="6 7">Component of the post-replicative DNA mismatch repair system (MMR).</text>
</comment>
<dbReference type="CDD" id="cd20404">
    <property type="entry name" value="Tudor_Agenet_AtEML-like"/>
    <property type="match status" value="1"/>
</dbReference>
<dbReference type="Pfam" id="PF05190">
    <property type="entry name" value="MutS_IV"/>
    <property type="match status" value="1"/>
</dbReference>
<reference evidence="12 13" key="1">
    <citation type="submission" date="2022-12" db="EMBL/GenBank/DDBJ databases">
        <title>Chromosome-scale assembly of the Ensete ventricosum genome.</title>
        <authorList>
            <person name="Dussert Y."/>
            <person name="Stocks J."/>
            <person name="Wendawek A."/>
            <person name="Woldeyes F."/>
            <person name="Nichols R.A."/>
            <person name="Borrell J.S."/>
        </authorList>
    </citation>
    <scope>NUCLEOTIDE SEQUENCE [LARGE SCALE GENOMIC DNA]</scope>
    <source>
        <strain evidence="13">cv. Maze</strain>
        <tissue evidence="12">Seeds</tissue>
    </source>
</reference>
<dbReference type="Gene3D" id="1.10.1420.10">
    <property type="match status" value="2"/>
</dbReference>
<evidence type="ECO:0000259" key="11">
    <source>
        <dbReference type="SMART" id="SM00534"/>
    </source>
</evidence>
<dbReference type="GO" id="GO:0140664">
    <property type="term" value="F:ATP-dependent DNA damage sensor activity"/>
    <property type="evidence" value="ECO:0007669"/>
    <property type="project" value="InterPro"/>
</dbReference>
<dbReference type="GO" id="GO:0005524">
    <property type="term" value="F:ATP binding"/>
    <property type="evidence" value="ECO:0007669"/>
    <property type="project" value="UniProtKB-UniRule"/>
</dbReference>
<dbReference type="InterPro" id="IPR007695">
    <property type="entry name" value="DNA_mismatch_repair_MutS-lik_N"/>
</dbReference>
<dbReference type="Pfam" id="PF05188">
    <property type="entry name" value="MutS_II"/>
    <property type="match status" value="1"/>
</dbReference>
<dbReference type="SUPFAM" id="SSF53150">
    <property type="entry name" value="DNA repair protein MutS, domain II"/>
    <property type="match status" value="1"/>
</dbReference>
<dbReference type="Gene3D" id="2.30.30.140">
    <property type="match status" value="1"/>
</dbReference>
<dbReference type="InterPro" id="IPR002999">
    <property type="entry name" value="Tudor"/>
</dbReference>
<name>A0AAV8RK84_ENSVE</name>
<dbReference type="SUPFAM" id="SSF55271">
    <property type="entry name" value="DNA repair protein MutS, domain I"/>
    <property type="match status" value="1"/>
</dbReference>
<dbReference type="Gene3D" id="3.40.1170.10">
    <property type="entry name" value="DNA repair protein MutS, domain I"/>
    <property type="match status" value="1"/>
</dbReference>
<dbReference type="InterPro" id="IPR045076">
    <property type="entry name" value="MutS"/>
</dbReference>
<feature type="domain" description="Tudor" evidence="9">
    <location>
        <begin position="78"/>
        <end position="136"/>
    </location>
</feature>
<dbReference type="Pfam" id="PF00488">
    <property type="entry name" value="MutS_V"/>
    <property type="match status" value="1"/>
</dbReference>
<dbReference type="SMART" id="SM00533">
    <property type="entry name" value="MUTSd"/>
    <property type="match status" value="1"/>
</dbReference>
<dbReference type="InterPro" id="IPR017261">
    <property type="entry name" value="DNA_mismatch_repair_MutS/MSH"/>
</dbReference>
<accession>A0AAV8RK84</accession>
<dbReference type="Pfam" id="PF01624">
    <property type="entry name" value="MutS_I"/>
    <property type="match status" value="1"/>
</dbReference>
<dbReference type="InterPro" id="IPR000432">
    <property type="entry name" value="DNA_mismatch_repair_MutS_C"/>
</dbReference>
<evidence type="ECO:0000256" key="8">
    <source>
        <dbReference type="SAM" id="MobiDB-lite"/>
    </source>
</evidence>
<evidence type="ECO:0000256" key="4">
    <source>
        <dbReference type="ARBA" id="ARBA00022840"/>
    </source>
</evidence>
<dbReference type="SMART" id="SM00333">
    <property type="entry name" value="TUDOR"/>
    <property type="match status" value="1"/>
</dbReference>
<feature type="compositionally biased region" description="Low complexity" evidence="8">
    <location>
        <begin position="25"/>
        <end position="34"/>
    </location>
</feature>
<dbReference type="GO" id="GO:0006298">
    <property type="term" value="P:mismatch repair"/>
    <property type="evidence" value="ECO:0007669"/>
    <property type="project" value="InterPro"/>
</dbReference>
<evidence type="ECO:0000256" key="6">
    <source>
        <dbReference type="PIRNR" id="PIRNR037677"/>
    </source>
</evidence>
<comment type="caution">
    <text evidence="12">The sequence shown here is derived from an EMBL/GenBank/DDBJ whole genome shotgun (WGS) entry which is preliminary data.</text>
</comment>
<dbReference type="FunFam" id="3.40.50.300:FF:001885">
    <property type="entry name" value="DNA mismatch repair protein"/>
    <property type="match status" value="1"/>
</dbReference>
<feature type="compositionally biased region" description="Pro residues" evidence="8">
    <location>
        <begin position="35"/>
        <end position="47"/>
    </location>
</feature>
<feature type="domain" description="DNA mismatch repair protein MutS core" evidence="10">
    <location>
        <begin position="662"/>
        <end position="1002"/>
    </location>
</feature>
<keyword evidence="2 6" id="KW-0547">Nucleotide-binding</keyword>
<dbReference type="SMART" id="SM00534">
    <property type="entry name" value="MUTSac"/>
    <property type="match status" value="1"/>
</dbReference>
<dbReference type="SUPFAM" id="SSF48334">
    <property type="entry name" value="DNA repair protein MutS, domain III"/>
    <property type="match status" value="1"/>
</dbReference>
<evidence type="ECO:0000259" key="10">
    <source>
        <dbReference type="SMART" id="SM00533"/>
    </source>
</evidence>
<evidence type="ECO:0000256" key="2">
    <source>
        <dbReference type="ARBA" id="ARBA00022741"/>
    </source>
</evidence>
<evidence type="ECO:0000313" key="12">
    <source>
        <dbReference type="EMBL" id="KAJ8504204.1"/>
    </source>
</evidence>
<keyword evidence="13" id="KW-1185">Reference proteome</keyword>
<feature type="region of interest" description="Disordered" evidence="8">
    <location>
        <begin position="1"/>
        <end position="78"/>
    </location>
</feature>
<sequence length="1281" mass="142790">MAPSRRLSGRSPLVRQQSQITSFFSPGKVSKESPSPSPSPSPDPSPSQPKEKKPRLVIPPSPASGAKVPPAAAKNGHTKEVVGKRIKVFWPLDKAWYEGRVSSFDELSCKHLICYDDGEEEALDLGTEKFEWIEEETPRSLRRLRRMSDTVKTACSSADADNEISEEDTADDEEWGKVGGEDAEEDNSDEVELEDEEEFVASSGSLSKNSTGSKRRKKMNIAKLDCTKKIKFEKNRERTASKASLSMTESNAAAPLSNDRRVQVLDSNGSILTVETTERFGKREAEKFRFLQEGRRDVRGRRSGDKNYDPRTLYLPPEFLRTLSGGQRQWWEFKSKHMDKVLFFKMGKFYELFEMDAHIGARELDLQYMKGEQPHCGFPEKNYSMNLERLTRKGYRVLVVEQIETPEQLEIRRKEMGSKDKVVKREICAMVTQGTLMEGESLFTNPDTSYLLSIAEHFQNPEVPGKGGGVIGLCVVDVSTSKFMVGQFEDDLERHWLCSILSELRPVEVIKPSNALSPETERVIKNSTRNPLVNNLLPFDEFWDAERTINEIRKYYSSLEHYPAAQNGCTSADNAGNGPVDLPDVLTELVNAGVDGSYALSALGGCLFYLRQAFLDEKLLKCAKFERLPCSGFFNNLQKPYMILDAAALENLEILENNRSGGLSGTLFAQLDHCVTAFGKRLLKGWLARPLYDIRSIVERHDAVACFKGAGLTSALEFRKELSKLQDMERLLSRLFVSCEAHGRNANRVILYEDAAKKRLQEFIASLHGCEAMIQACSSLYTVLTSTKSTLLHYLLTPGKGLPDMCSVIEHFKDAFDWSEADRTGRIIPHEGGDVDYDAACNKLKEIESNLMRYLKEQRKVLGNSEVNYVAVGKDMYLLEVPESLRGAVPAEYELQSSKKGYFRYWTPKIKDFLSEFSQVEAEKESKLKGILQRLVGQFSEHHSKWRQLVSVIAELDVLISLAIASDYYEGPTCRPVIKEVCHENEPYLSARGLGHPMLRSDALGKGSFVPNDVRIGGVGQPGFILLTGPNMGGKSTLLRQVCLAVVLAQLGADVPAESFELSPVDRIFVRMGARDNIMAGQSTFLMELSETAGVLSSATQNSLVALDELGRGTATSDGQAIAASVFEYLVHRVQCRGLFSTHYHRLILEYEKNTKVSICHMACQVGKGVGGVEEVTFLYRLAPGSCPKSYGVNVARLAGLPTSVLQKAARKSNDFEISNGKHQPVAEVKISDAEIDEGRTLIKELLSISETWNLGEDSRVVTLSLLGDIQQRARSLVLGK</sequence>
<dbReference type="PANTHER" id="PTHR11361:SF150">
    <property type="entry name" value="DNA MISMATCH REPAIR PROTEIN MSH6"/>
    <property type="match status" value="1"/>
</dbReference>
<feature type="compositionally biased region" description="Low complexity" evidence="8">
    <location>
        <begin position="202"/>
        <end position="212"/>
    </location>
</feature>
<dbReference type="InterPro" id="IPR016151">
    <property type="entry name" value="DNA_mismatch_repair_MutS_N"/>
</dbReference>
<feature type="compositionally biased region" description="Polar residues" evidence="8">
    <location>
        <begin position="14"/>
        <end position="24"/>
    </location>
</feature>
<feature type="domain" description="DNA mismatch repair proteins mutS family" evidence="11">
    <location>
        <begin position="1022"/>
        <end position="1214"/>
    </location>
</feature>
<protein>
    <recommendedName>
        <fullName evidence="6">DNA mismatch repair protein</fullName>
    </recommendedName>
</protein>
<dbReference type="PANTHER" id="PTHR11361">
    <property type="entry name" value="DNA MISMATCH REPAIR PROTEIN MUTS FAMILY MEMBER"/>
    <property type="match status" value="1"/>
</dbReference>
<dbReference type="InterPro" id="IPR027417">
    <property type="entry name" value="P-loop_NTPase"/>
</dbReference>
<evidence type="ECO:0000313" key="13">
    <source>
        <dbReference type="Proteomes" id="UP001222027"/>
    </source>
</evidence>
<dbReference type="InterPro" id="IPR036187">
    <property type="entry name" value="DNA_mismatch_repair_MutS_sf"/>
</dbReference>
<evidence type="ECO:0000256" key="5">
    <source>
        <dbReference type="ARBA" id="ARBA00023125"/>
    </source>
</evidence>
<dbReference type="PIRSF" id="PIRSF037677">
    <property type="entry name" value="DNA_mis_repair_Msh6"/>
    <property type="match status" value="1"/>
</dbReference>
<dbReference type="InterPro" id="IPR007860">
    <property type="entry name" value="DNA_mmatch_repair_MutS_con_dom"/>
</dbReference>
<keyword evidence="6 7" id="KW-0234">DNA repair</keyword>